<feature type="transmembrane region" description="Helical" evidence="4">
    <location>
        <begin position="34"/>
        <end position="56"/>
    </location>
</feature>
<dbReference type="EMBL" id="JAASRM010000001">
    <property type="protein sequence ID" value="NIK87089.1"/>
    <property type="molecule type" value="Genomic_DNA"/>
</dbReference>
<dbReference type="Proteomes" id="UP000570514">
    <property type="component" value="Unassembled WGS sequence"/>
</dbReference>
<dbReference type="InterPro" id="IPR016032">
    <property type="entry name" value="Sig_transdc_resp-reg_C-effctor"/>
</dbReference>
<sequence>MWRSILAYGVALAAAAFLLDWLELKFAMRLLSPSLYAFVIALLFAGLGIWTGYALTLRKVMPIFERNNAAIASLGLSPREIGILELLAAGKSNKEIAQSLAISPNTVKTHVANLYAKLDAGRRTEAIHKARELAILP</sequence>
<organism evidence="6 7">
    <name type="scientific">Rhizomicrobium palustre</name>
    <dbReference type="NCBI Taxonomy" id="189966"/>
    <lineage>
        <taxon>Bacteria</taxon>
        <taxon>Pseudomonadati</taxon>
        <taxon>Pseudomonadota</taxon>
        <taxon>Alphaproteobacteria</taxon>
        <taxon>Micropepsales</taxon>
        <taxon>Micropepsaceae</taxon>
        <taxon>Rhizomicrobium</taxon>
    </lineage>
</organism>
<keyword evidence="7" id="KW-1185">Reference proteome</keyword>
<dbReference type="PRINTS" id="PR00038">
    <property type="entry name" value="HTHLUXR"/>
</dbReference>
<feature type="transmembrane region" description="Helical" evidence="4">
    <location>
        <begin position="5"/>
        <end position="22"/>
    </location>
</feature>
<dbReference type="PANTHER" id="PTHR44688">
    <property type="entry name" value="DNA-BINDING TRANSCRIPTIONAL ACTIVATOR DEVR_DOSR"/>
    <property type="match status" value="1"/>
</dbReference>
<dbReference type="CDD" id="cd06170">
    <property type="entry name" value="LuxR_C_like"/>
    <property type="match status" value="1"/>
</dbReference>
<evidence type="ECO:0000256" key="3">
    <source>
        <dbReference type="ARBA" id="ARBA00023163"/>
    </source>
</evidence>
<protein>
    <submittedName>
        <fullName evidence="6">DNA-binding CsgD family transcriptional regulator</fullName>
    </submittedName>
</protein>
<keyword evidence="4" id="KW-0472">Membrane</keyword>
<evidence type="ECO:0000313" key="6">
    <source>
        <dbReference type="EMBL" id="NIK87089.1"/>
    </source>
</evidence>
<dbReference type="InterPro" id="IPR036388">
    <property type="entry name" value="WH-like_DNA-bd_sf"/>
</dbReference>
<dbReference type="PANTHER" id="PTHR44688:SF16">
    <property type="entry name" value="DNA-BINDING TRANSCRIPTIONAL ACTIVATOR DEVR_DOSR"/>
    <property type="match status" value="1"/>
</dbReference>
<keyword evidence="3" id="KW-0804">Transcription</keyword>
<evidence type="ECO:0000259" key="5">
    <source>
        <dbReference type="PROSITE" id="PS50043"/>
    </source>
</evidence>
<evidence type="ECO:0000256" key="2">
    <source>
        <dbReference type="ARBA" id="ARBA00023125"/>
    </source>
</evidence>
<evidence type="ECO:0000256" key="4">
    <source>
        <dbReference type="SAM" id="Phobius"/>
    </source>
</evidence>
<dbReference type="PROSITE" id="PS50043">
    <property type="entry name" value="HTH_LUXR_2"/>
    <property type="match status" value="1"/>
</dbReference>
<gene>
    <name evidence="6" type="ORF">FHS83_000407</name>
</gene>
<feature type="domain" description="HTH luxR-type" evidence="5">
    <location>
        <begin position="69"/>
        <end position="134"/>
    </location>
</feature>
<dbReference type="RefSeq" id="WP_167080384.1">
    <property type="nucleotide sequence ID" value="NZ_BAAADC010000001.1"/>
</dbReference>
<dbReference type="InterPro" id="IPR000792">
    <property type="entry name" value="Tscrpt_reg_LuxR_C"/>
</dbReference>
<name>A0A846MV33_9PROT</name>
<proteinExistence type="predicted"/>
<dbReference type="GO" id="GO:0006355">
    <property type="term" value="P:regulation of DNA-templated transcription"/>
    <property type="evidence" value="ECO:0007669"/>
    <property type="project" value="InterPro"/>
</dbReference>
<dbReference type="Pfam" id="PF00196">
    <property type="entry name" value="GerE"/>
    <property type="match status" value="1"/>
</dbReference>
<dbReference type="SMART" id="SM00421">
    <property type="entry name" value="HTH_LUXR"/>
    <property type="match status" value="1"/>
</dbReference>
<dbReference type="GO" id="GO:0003677">
    <property type="term" value="F:DNA binding"/>
    <property type="evidence" value="ECO:0007669"/>
    <property type="project" value="UniProtKB-KW"/>
</dbReference>
<evidence type="ECO:0000256" key="1">
    <source>
        <dbReference type="ARBA" id="ARBA00023015"/>
    </source>
</evidence>
<keyword evidence="1" id="KW-0805">Transcription regulation</keyword>
<keyword evidence="2 6" id="KW-0238">DNA-binding</keyword>
<accession>A0A846MV33</accession>
<evidence type="ECO:0000313" key="7">
    <source>
        <dbReference type="Proteomes" id="UP000570514"/>
    </source>
</evidence>
<keyword evidence="4" id="KW-1133">Transmembrane helix</keyword>
<dbReference type="PROSITE" id="PS00622">
    <property type="entry name" value="HTH_LUXR_1"/>
    <property type="match status" value="1"/>
</dbReference>
<reference evidence="6 7" key="1">
    <citation type="submission" date="2020-03" db="EMBL/GenBank/DDBJ databases">
        <title>Genomic Encyclopedia of Type Strains, Phase IV (KMG-IV): sequencing the most valuable type-strain genomes for metagenomic binning, comparative biology and taxonomic classification.</title>
        <authorList>
            <person name="Goeker M."/>
        </authorList>
    </citation>
    <scope>NUCLEOTIDE SEQUENCE [LARGE SCALE GENOMIC DNA]</scope>
    <source>
        <strain evidence="6 7">DSM 19867</strain>
    </source>
</reference>
<comment type="caution">
    <text evidence="6">The sequence shown here is derived from an EMBL/GenBank/DDBJ whole genome shotgun (WGS) entry which is preliminary data.</text>
</comment>
<dbReference type="SUPFAM" id="SSF46894">
    <property type="entry name" value="C-terminal effector domain of the bipartite response regulators"/>
    <property type="match status" value="1"/>
</dbReference>
<dbReference type="AlphaFoldDB" id="A0A846MV33"/>
<dbReference type="Gene3D" id="1.10.10.10">
    <property type="entry name" value="Winged helix-like DNA-binding domain superfamily/Winged helix DNA-binding domain"/>
    <property type="match status" value="1"/>
</dbReference>
<keyword evidence="4" id="KW-0812">Transmembrane</keyword>